<sequence length="162" mass="18754">MLKKFNAKVPKNYKGSLYPLIITSLIVILYLSVSIIIKPLNLCFRGWIDMIASICLYLIGISLIIFFATALCNLCKRKFLKNLTFTLATLLILIFSFFSFIIFAFTYSPEHTITKNNKKVIAKVHMGLLHSFTEFYEPATIFFKRPSNIQHEEFKGSYDPYK</sequence>
<gene>
    <name evidence="2" type="ORF">GCM10008908_05210</name>
</gene>
<evidence type="ECO:0000256" key="1">
    <source>
        <dbReference type="SAM" id="Phobius"/>
    </source>
</evidence>
<name>A0ABP3VSL7_CLOSU</name>
<dbReference type="RefSeq" id="WP_343823358.1">
    <property type="nucleotide sequence ID" value="NZ_BAAACI010000001.1"/>
</dbReference>
<protein>
    <submittedName>
        <fullName evidence="2">Uncharacterized protein</fullName>
    </submittedName>
</protein>
<evidence type="ECO:0000313" key="2">
    <source>
        <dbReference type="EMBL" id="GAA0766861.1"/>
    </source>
</evidence>
<keyword evidence="1" id="KW-0472">Membrane</keyword>
<reference evidence="3" key="1">
    <citation type="journal article" date="2019" name="Int. J. Syst. Evol. Microbiol.">
        <title>The Global Catalogue of Microorganisms (GCM) 10K type strain sequencing project: providing services to taxonomists for standard genome sequencing and annotation.</title>
        <authorList>
            <consortium name="The Broad Institute Genomics Platform"/>
            <consortium name="The Broad Institute Genome Sequencing Center for Infectious Disease"/>
            <person name="Wu L."/>
            <person name="Ma J."/>
        </authorList>
    </citation>
    <scope>NUCLEOTIDE SEQUENCE [LARGE SCALE GENOMIC DNA]</scope>
    <source>
        <strain evidence="3">JCM 1417</strain>
    </source>
</reference>
<organism evidence="2 3">
    <name type="scientific">Clostridium subterminale</name>
    <dbReference type="NCBI Taxonomy" id="1550"/>
    <lineage>
        <taxon>Bacteria</taxon>
        <taxon>Bacillati</taxon>
        <taxon>Bacillota</taxon>
        <taxon>Clostridia</taxon>
        <taxon>Eubacteriales</taxon>
        <taxon>Clostridiaceae</taxon>
        <taxon>Clostridium</taxon>
    </lineage>
</organism>
<feature type="transmembrane region" description="Helical" evidence="1">
    <location>
        <begin position="83"/>
        <end position="107"/>
    </location>
</feature>
<comment type="caution">
    <text evidence="2">The sequence shown here is derived from an EMBL/GenBank/DDBJ whole genome shotgun (WGS) entry which is preliminary data.</text>
</comment>
<accession>A0ABP3VSL7</accession>
<keyword evidence="1" id="KW-0812">Transmembrane</keyword>
<evidence type="ECO:0000313" key="3">
    <source>
        <dbReference type="Proteomes" id="UP001501047"/>
    </source>
</evidence>
<keyword evidence="3" id="KW-1185">Reference proteome</keyword>
<proteinExistence type="predicted"/>
<dbReference type="EMBL" id="BAAACI010000001">
    <property type="protein sequence ID" value="GAA0766861.1"/>
    <property type="molecule type" value="Genomic_DNA"/>
</dbReference>
<dbReference type="Proteomes" id="UP001501047">
    <property type="component" value="Unassembled WGS sequence"/>
</dbReference>
<feature type="transmembrane region" description="Helical" evidence="1">
    <location>
        <begin position="50"/>
        <end position="71"/>
    </location>
</feature>
<keyword evidence="1" id="KW-1133">Transmembrane helix</keyword>
<feature type="transmembrane region" description="Helical" evidence="1">
    <location>
        <begin position="20"/>
        <end position="38"/>
    </location>
</feature>